<evidence type="ECO:0000313" key="3">
    <source>
        <dbReference type="EMBL" id="KAK6194645.1"/>
    </source>
</evidence>
<feature type="compositionally biased region" description="Basic and acidic residues" evidence="1">
    <location>
        <begin position="456"/>
        <end position="487"/>
    </location>
</feature>
<dbReference type="InterPro" id="IPR002562">
    <property type="entry name" value="3'-5'_exonuclease_dom"/>
</dbReference>
<dbReference type="EMBL" id="JAZGQO010000001">
    <property type="protein sequence ID" value="KAK6194645.1"/>
    <property type="molecule type" value="Genomic_DNA"/>
</dbReference>
<dbReference type="SMART" id="SM00474">
    <property type="entry name" value="35EXOc"/>
    <property type="match status" value="1"/>
</dbReference>
<dbReference type="InterPro" id="IPR012337">
    <property type="entry name" value="RNaseH-like_sf"/>
</dbReference>
<feature type="domain" description="3'-5' exonuclease" evidence="2">
    <location>
        <begin position="148"/>
        <end position="352"/>
    </location>
</feature>
<feature type="compositionally biased region" description="Low complexity" evidence="1">
    <location>
        <begin position="633"/>
        <end position="644"/>
    </location>
</feature>
<dbReference type="PANTHER" id="PTHR46628:SF1">
    <property type="entry name" value="PIRNA BIOGENESIS PROTEIN EXD1"/>
    <property type="match status" value="1"/>
</dbReference>
<dbReference type="PANTHER" id="PTHR46628">
    <property type="entry name" value="PIRNA BIOGENESIS PROTEIN EXD1"/>
    <property type="match status" value="1"/>
</dbReference>
<name>A0AAN8KDE9_PATCE</name>
<evidence type="ECO:0000313" key="4">
    <source>
        <dbReference type="Proteomes" id="UP001347796"/>
    </source>
</evidence>
<dbReference type="Gene3D" id="3.30.420.10">
    <property type="entry name" value="Ribonuclease H-like superfamily/Ribonuclease H"/>
    <property type="match status" value="1"/>
</dbReference>
<dbReference type="SUPFAM" id="SSF53098">
    <property type="entry name" value="Ribonuclease H-like"/>
    <property type="match status" value="1"/>
</dbReference>
<dbReference type="InterPro" id="IPR052144">
    <property type="entry name" value="piRNA_biogenesis_EXD1"/>
</dbReference>
<gene>
    <name evidence="3" type="ORF">SNE40_000243</name>
</gene>
<dbReference type="Proteomes" id="UP001347796">
    <property type="component" value="Unassembled WGS sequence"/>
</dbReference>
<dbReference type="InterPro" id="IPR036397">
    <property type="entry name" value="RNaseH_sf"/>
</dbReference>
<evidence type="ECO:0000256" key="1">
    <source>
        <dbReference type="SAM" id="MobiDB-lite"/>
    </source>
</evidence>
<feature type="compositionally biased region" description="Low complexity" evidence="1">
    <location>
        <begin position="696"/>
        <end position="710"/>
    </location>
</feature>
<reference evidence="3 4" key="1">
    <citation type="submission" date="2024-01" db="EMBL/GenBank/DDBJ databases">
        <title>The genome of the rayed Mediterranean limpet Patella caerulea (Linnaeus, 1758).</title>
        <authorList>
            <person name="Anh-Thu Weber A."/>
            <person name="Halstead-Nussloch G."/>
        </authorList>
    </citation>
    <scope>NUCLEOTIDE SEQUENCE [LARGE SCALE GENOMIC DNA]</scope>
    <source>
        <strain evidence="3">AATW-2023a</strain>
        <tissue evidence="3">Whole specimen</tissue>
    </source>
</reference>
<dbReference type="GO" id="GO:0034587">
    <property type="term" value="P:piRNA processing"/>
    <property type="evidence" value="ECO:0007669"/>
    <property type="project" value="TreeGrafter"/>
</dbReference>
<keyword evidence="4" id="KW-1185">Reference proteome</keyword>
<dbReference type="GO" id="GO:1990923">
    <property type="term" value="C:PET complex"/>
    <property type="evidence" value="ECO:0007669"/>
    <property type="project" value="TreeGrafter"/>
</dbReference>
<feature type="compositionally biased region" description="Basic and acidic residues" evidence="1">
    <location>
        <begin position="654"/>
        <end position="670"/>
    </location>
</feature>
<dbReference type="GO" id="GO:0003676">
    <property type="term" value="F:nucleic acid binding"/>
    <property type="evidence" value="ECO:0007669"/>
    <property type="project" value="InterPro"/>
</dbReference>
<proteinExistence type="predicted"/>
<accession>A0AAN8KDE9</accession>
<organism evidence="3 4">
    <name type="scientific">Patella caerulea</name>
    <name type="common">Rayed Mediterranean limpet</name>
    <dbReference type="NCBI Taxonomy" id="87958"/>
    <lineage>
        <taxon>Eukaryota</taxon>
        <taxon>Metazoa</taxon>
        <taxon>Spiralia</taxon>
        <taxon>Lophotrochozoa</taxon>
        <taxon>Mollusca</taxon>
        <taxon>Gastropoda</taxon>
        <taxon>Patellogastropoda</taxon>
        <taxon>Patelloidea</taxon>
        <taxon>Patellidae</taxon>
        <taxon>Patella</taxon>
    </lineage>
</organism>
<feature type="region of interest" description="Disordered" evidence="1">
    <location>
        <begin position="456"/>
        <end position="518"/>
    </location>
</feature>
<evidence type="ECO:0000259" key="2">
    <source>
        <dbReference type="SMART" id="SM00474"/>
    </source>
</evidence>
<comment type="caution">
    <text evidence="3">The sequence shown here is derived from an EMBL/GenBank/DDBJ whole genome shotgun (WGS) entry which is preliminary data.</text>
</comment>
<dbReference type="Pfam" id="PF01612">
    <property type="entry name" value="DNA_pol_A_exo1"/>
    <property type="match status" value="1"/>
</dbReference>
<protein>
    <recommendedName>
        <fullName evidence="2">3'-5' exonuclease domain-containing protein</fullName>
    </recommendedName>
</protein>
<feature type="compositionally biased region" description="Polar residues" evidence="1">
    <location>
        <begin position="488"/>
        <end position="512"/>
    </location>
</feature>
<dbReference type="GO" id="GO:0008408">
    <property type="term" value="F:3'-5' exonuclease activity"/>
    <property type="evidence" value="ECO:0007669"/>
    <property type="project" value="InterPro"/>
</dbReference>
<dbReference type="AlphaFoldDB" id="A0AAN8KDE9"/>
<feature type="region of interest" description="Disordered" evidence="1">
    <location>
        <begin position="71"/>
        <end position="92"/>
    </location>
</feature>
<feature type="region of interest" description="Disordered" evidence="1">
    <location>
        <begin position="609"/>
        <end position="736"/>
    </location>
</feature>
<sequence>MDLYTGARVKISLNDNDVLLGFINTINTNETDSVLVLDKVEIWLQGKSTSKTRLPGIQRVQASEIADIEILPETQQKNQKQNSKKEKAKNNNIKSVKRTPKHLRNLIELDPEKLIFGKKGPDHPDVDEDLVRTAFKGDRSSDYDTGSDIEDSYSADGLTVLTKIDDLFYQAVRFISDKPVIGFAVEGVEIGRDGRLCWIQIDANGSIFLFDMIKLGEDGFDHGLKDIIQSEAILKVIHDCRMISDLFHHQYHIKMLNIFDTQVAHVFAYQAQNHKDLPRYVPGLASCLYEHLDLPNEQVHVMRIREEAKTEDQEIWATRPTPKWILEAASKHVKHLTELRIVLMEKMMIEFIAGVEIYLTYVRNASDKEATECQNKRHLLPLAFQHMGRFVKDLQRRMKLSTNKNNFPRERDQNGFREVSTRVIDPEVIASKDSPWHTNMEKTVFINNKYATAYRDEKPESPAHEKFKADNTSKVQKCDSSERELESSKNTSPRTSSMLRSNLGVESSGTDLSESDERESVLSDIQFVQKISSQICMKETSPTPSRVFDSIRKEENESGRLKGITLIPAGLMQNNNPSSRKSNTSVELYSPSVFCSDSSLDDSRDYGEIPTPKTLGRAHRPIFSTPSTELINSSSCDDSGSEASNPSVFTAPSDRLKALAETLEKPRMSEPRTVSNFTPNDVDDNARQKSPLHVPNQNLNNSESNMNNLQTKLGEMRRHSSSSSENSSSGKPTAKHLHRLYELLNQNKIQGN</sequence>